<comment type="caution">
    <text evidence="3">The sequence shown here is derived from an EMBL/GenBank/DDBJ whole genome shotgun (WGS) entry which is preliminary data.</text>
</comment>
<dbReference type="GO" id="GO:0003677">
    <property type="term" value="F:DNA binding"/>
    <property type="evidence" value="ECO:0007669"/>
    <property type="project" value="InterPro"/>
</dbReference>
<dbReference type="Gene3D" id="3.40.50.1390">
    <property type="entry name" value="Resolvase, N-terminal catalytic domain"/>
    <property type="match status" value="1"/>
</dbReference>
<accession>A0A9D2ST58</accession>
<dbReference type="Pfam" id="PF13408">
    <property type="entry name" value="Zn_ribbon_recom"/>
    <property type="match status" value="1"/>
</dbReference>
<dbReference type="AlphaFoldDB" id="A0A9D2ST58"/>
<dbReference type="PROSITE" id="PS51737">
    <property type="entry name" value="RECOMBINASE_DNA_BIND"/>
    <property type="match status" value="1"/>
</dbReference>
<dbReference type="Proteomes" id="UP000823890">
    <property type="component" value="Unassembled WGS sequence"/>
</dbReference>
<dbReference type="Gene3D" id="3.90.1750.20">
    <property type="entry name" value="Putative Large Serine Recombinase, Chain B, Domain 2"/>
    <property type="match status" value="1"/>
</dbReference>
<dbReference type="Pfam" id="PF07508">
    <property type="entry name" value="Recombinase"/>
    <property type="match status" value="1"/>
</dbReference>
<dbReference type="Pfam" id="PF00239">
    <property type="entry name" value="Resolvase"/>
    <property type="match status" value="1"/>
</dbReference>
<dbReference type="GO" id="GO:0000150">
    <property type="term" value="F:DNA strand exchange activity"/>
    <property type="evidence" value="ECO:0007669"/>
    <property type="project" value="InterPro"/>
</dbReference>
<dbReference type="InterPro" id="IPR006119">
    <property type="entry name" value="Resolv_N"/>
</dbReference>
<dbReference type="EMBL" id="DWWO01000111">
    <property type="protein sequence ID" value="HJC34768.1"/>
    <property type="molecule type" value="Genomic_DNA"/>
</dbReference>
<evidence type="ECO:0000313" key="3">
    <source>
        <dbReference type="EMBL" id="HJC34768.1"/>
    </source>
</evidence>
<dbReference type="PROSITE" id="PS51736">
    <property type="entry name" value="RECOMBINASES_3"/>
    <property type="match status" value="1"/>
</dbReference>
<sequence length="679" mass="76930">MNQNLTIPSKIRAEHLNREALVYVRQSTMAQVRFNQESTQRQYALRERALSLGWPEEHIRIIDGDLGISGSGRSKRPGFAQLVTSVSLGEVGAVFGLEISRLARSSADLMKLLELCGLFGTLVIDEDGIYDMSDFNDRLLIGLKGTMGEAELHFLHARMIGGKENAASRGELRFPLPVGYIYDPDGRTIMDSNEEIRHAVATLFKAFRITGSAYGVVRYFAENNLSFPKRAYGGAWDGKITWGTLTHSRVLAVIHNPSYAGAYVYGRYRDNKTVDADGHFEHHPVRLPDKNDWKVFLPDHHPAYITWEEFEENQNRLGSNRTNTERCGPAREGAALLTGILICGKCGRRMTVRYTGTGGIRPLYECVGRWEHGNKATCSSVPAETLDHAVSEKILSIMEPSELEISLKVMRSIHDTNRLSEKQWLLSIERAQYEADRAERQFMLADPENRLVVRSLESNWNQKLKELEKAKQDYAIYNSKKAWIPSEKEEQDILDLAQKIPEIWNAPTSTPKEKKRIIRILIDDVTVLAEKRCSDFLIGIRFRSGKCEHLSLKKNLPYGDRRKHTDNTISKIRELAATMDDHEIADQLNQDGLTTPEGRVFTYAGVRWIRYKHGISGPCQRNRMGISVAEAATLLNISTGKVYYGISIGKIPARKQHQGWPWEILIDESNLEAIRALYT</sequence>
<dbReference type="SUPFAM" id="SSF53041">
    <property type="entry name" value="Resolvase-like"/>
    <property type="match status" value="1"/>
</dbReference>
<organism evidence="3 4">
    <name type="scientific">Candidatus Mediterraneibacter faecipullorum</name>
    <dbReference type="NCBI Taxonomy" id="2838670"/>
    <lineage>
        <taxon>Bacteria</taxon>
        <taxon>Bacillati</taxon>
        <taxon>Bacillota</taxon>
        <taxon>Clostridia</taxon>
        <taxon>Lachnospirales</taxon>
        <taxon>Lachnospiraceae</taxon>
        <taxon>Mediterraneibacter</taxon>
    </lineage>
</organism>
<protein>
    <submittedName>
        <fullName evidence="3">Recombinase family protein</fullName>
    </submittedName>
</protein>
<name>A0A9D2ST58_9FIRM</name>
<dbReference type="CDD" id="cd00338">
    <property type="entry name" value="Ser_Recombinase"/>
    <property type="match status" value="1"/>
</dbReference>
<feature type="domain" description="Resolvase/invertase-type recombinase catalytic" evidence="1">
    <location>
        <begin position="19"/>
        <end position="170"/>
    </location>
</feature>
<dbReference type="InterPro" id="IPR025827">
    <property type="entry name" value="Zn_ribbon_recom_dom"/>
</dbReference>
<evidence type="ECO:0000313" key="4">
    <source>
        <dbReference type="Proteomes" id="UP000823890"/>
    </source>
</evidence>
<dbReference type="InterPro" id="IPR036162">
    <property type="entry name" value="Resolvase-like_N_sf"/>
</dbReference>
<dbReference type="InterPro" id="IPR050639">
    <property type="entry name" value="SSR_resolvase"/>
</dbReference>
<evidence type="ECO:0000259" key="2">
    <source>
        <dbReference type="PROSITE" id="PS51737"/>
    </source>
</evidence>
<proteinExistence type="predicted"/>
<dbReference type="InterPro" id="IPR038109">
    <property type="entry name" value="DNA_bind_recomb_sf"/>
</dbReference>
<evidence type="ECO:0000259" key="1">
    <source>
        <dbReference type="PROSITE" id="PS51736"/>
    </source>
</evidence>
<gene>
    <name evidence="3" type="ORF">H9758_09285</name>
</gene>
<reference evidence="3" key="2">
    <citation type="submission" date="2021-04" db="EMBL/GenBank/DDBJ databases">
        <authorList>
            <person name="Gilroy R."/>
        </authorList>
    </citation>
    <scope>NUCLEOTIDE SEQUENCE</scope>
    <source>
        <strain evidence="3">ChiW19-954</strain>
    </source>
</reference>
<dbReference type="InterPro" id="IPR011109">
    <property type="entry name" value="DNA_bind_recombinase_dom"/>
</dbReference>
<dbReference type="SMART" id="SM00857">
    <property type="entry name" value="Resolvase"/>
    <property type="match status" value="1"/>
</dbReference>
<dbReference type="PANTHER" id="PTHR30461">
    <property type="entry name" value="DNA-INVERTASE FROM LAMBDOID PROPHAGE"/>
    <property type="match status" value="1"/>
</dbReference>
<feature type="domain" description="Recombinase" evidence="2">
    <location>
        <begin position="177"/>
        <end position="323"/>
    </location>
</feature>
<dbReference type="PANTHER" id="PTHR30461:SF23">
    <property type="entry name" value="DNA RECOMBINASE-RELATED"/>
    <property type="match status" value="1"/>
</dbReference>
<reference evidence="3" key="1">
    <citation type="journal article" date="2021" name="PeerJ">
        <title>Extensive microbial diversity within the chicken gut microbiome revealed by metagenomics and culture.</title>
        <authorList>
            <person name="Gilroy R."/>
            <person name="Ravi A."/>
            <person name="Getino M."/>
            <person name="Pursley I."/>
            <person name="Horton D.L."/>
            <person name="Alikhan N.F."/>
            <person name="Baker D."/>
            <person name="Gharbi K."/>
            <person name="Hall N."/>
            <person name="Watson M."/>
            <person name="Adriaenssens E.M."/>
            <person name="Foster-Nyarko E."/>
            <person name="Jarju S."/>
            <person name="Secka A."/>
            <person name="Antonio M."/>
            <person name="Oren A."/>
            <person name="Chaudhuri R.R."/>
            <person name="La Ragione R."/>
            <person name="Hildebrand F."/>
            <person name="Pallen M.J."/>
        </authorList>
    </citation>
    <scope>NUCLEOTIDE SEQUENCE</scope>
    <source>
        <strain evidence="3">ChiW19-954</strain>
    </source>
</reference>